<proteinExistence type="predicted"/>
<dbReference type="InterPro" id="IPR023168">
    <property type="entry name" value="GatB_Yqey_C_2"/>
</dbReference>
<dbReference type="PANTHER" id="PTHR28055">
    <property type="entry name" value="ALTERED INHERITANCE OF MITOCHONDRIA PROTEIN 41, MITOCHONDRIAL"/>
    <property type="match status" value="1"/>
</dbReference>
<organism evidence="1 2">
    <name type="scientific">Wenzhouxiangella limi</name>
    <dbReference type="NCBI Taxonomy" id="2707351"/>
    <lineage>
        <taxon>Bacteria</taxon>
        <taxon>Pseudomonadati</taxon>
        <taxon>Pseudomonadota</taxon>
        <taxon>Gammaproteobacteria</taxon>
        <taxon>Chromatiales</taxon>
        <taxon>Wenzhouxiangellaceae</taxon>
        <taxon>Wenzhouxiangella</taxon>
    </lineage>
</organism>
<dbReference type="InterPro" id="IPR019004">
    <property type="entry name" value="YqeY/Aim41"/>
</dbReference>
<dbReference type="Gene3D" id="1.10.1510.10">
    <property type="entry name" value="Uncharacterised protein YqeY/AIM41 PF09424, N-terminal domain"/>
    <property type="match status" value="1"/>
</dbReference>
<dbReference type="AlphaFoldDB" id="A0A845V6G1"/>
<dbReference type="PANTHER" id="PTHR28055:SF1">
    <property type="entry name" value="ALTERED INHERITANCE OF MITOCHONDRIA PROTEIN 41, MITOCHONDRIAL"/>
    <property type="match status" value="1"/>
</dbReference>
<name>A0A845V6G1_9GAMM</name>
<keyword evidence="2" id="KW-1185">Reference proteome</keyword>
<dbReference type="Proteomes" id="UP000484885">
    <property type="component" value="Unassembled WGS sequence"/>
</dbReference>
<dbReference type="Pfam" id="PF09424">
    <property type="entry name" value="YqeY"/>
    <property type="match status" value="1"/>
</dbReference>
<evidence type="ECO:0000313" key="1">
    <source>
        <dbReference type="EMBL" id="NDY95555.1"/>
    </source>
</evidence>
<dbReference type="InterPro" id="IPR042184">
    <property type="entry name" value="YqeY/Aim41_N"/>
</dbReference>
<evidence type="ECO:0000313" key="2">
    <source>
        <dbReference type="Proteomes" id="UP000484885"/>
    </source>
</evidence>
<dbReference type="GO" id="GO:0016884">
    <property type="term" value="F:carbon-nitrogen ligase activity, with glutamine as amido-N-donor"/>
    <property type="evidence" value="ECO:0007669"/>
    <property type="project" value="InterPro"/>
</dbReference>
<dbReference type="Gene3D" id="1.10.10.410">
    <property type="match status" value="1"/>
</dbReference>
<reference evidence="1 2" key="1">
    <citation type="submission" date="2020-02" db="EMBL/GenBank/DDBJ databases">
        <authorList>
            <person name="Zhang X.-Y."/>
        </authorList>
    </citation>
    <scope>NUCLEOTIDE SEQUENCE [LARGE SCALE GENOMIC DNA]</scope>
    <source>
        <strain evidence="1 2">C33</strain>
    </source>
</reference>
<comment type="caution">
    <text evidence="1">The sequence shown here is derived from an EMBL/GenBank/DDBJ whole genome shotgun (WGS) entry which is preliminary data.</text>
</comment>
<protein>
    <submittedName>
        <fullName evidence="1">GatB/YqeY domain-containing protein</fullName>
    </submittedName>
</protein>
<dbReference type="EMBL" id="JAAGSC010000040">
    <property type="protein sequence ID" value="NDY95555.1"/>
    <property type="molecule type" value="Genomic_DNA"/>
</dbReference>
<sequence>MSLKNQLLDDIKQAMRAGDKSRLSTLRMASAAVKQREVDERIDADDAVVLAVIEKMIKQRRESAEQYRAGNRPDLAETEEAEIALLAPYLPEPLSPSEIHELIDQAIAATNADGMQAMGQVMGRLKPQLQGRADMREVSGLVRARLAG</sequence>
<dbReference type="RefSeq" id="WP_164210957.1">
    <property type="nucleotide sequence ID" value="NZ_JAAGSC010000040.1"/>
</dbReference>
<accession>A0A845V6G1</accession>
<dbReference type="SUPFAM" id="SSF89095">
    <property type="entry name" value="GatB/YqeY motif"/>
    <property type="match status" value="1"/>
</dbReference>
<gene>
    <name evidence="1" type="ORF">G3I74_07440</name>
</gene>
<dbReference type="InterPro" id="IPR003789">
    <property type="entry name" value="Asn/Gln_tRNA_amidoTrase-B-like"/>
</dbReference>